<feature type="domain" description="Tetrapyrrole methylase" evidence="16">
    <location>
        <begin position="256"/>
        <end position="468"/>
    </location>
</feature>
<dbReference type="GO" id="GO:0032259">
    <property type="term" value="P:methylation"/>
    <property type="evidence" value="ECO:0007669"/>
    <property type="project" value="UniProtKB-KW"/>
</dbReference>
<dbReference type="Gene3D" id="3.40.1010.10">
    <property type="entry name" value="Cobalt-precorrin-4 Transmethylase, Domain 1"/>
    <property type="match status" value="1"/>
</dbReference>
<dbReference type="PANTHER" id="PTHR45790">
    <property type="entry name" value="SIROHEME SYNTHASE-RELATED"/>
    <property type="match status" value="1"/>
</dbReference>
<evidence type="ECO:0000256" key="9">
    <source>
        <dbReference type="ARBA" id="ARBA00023239"/>
    </source>
</evidence>
<organism evidence="18 19">
    <name type="scientific">Aureimonas endophytica</name>
    <dbReference type="NCBI Taxonomy" id="2027858"/>
    <lineage>
        <taxon>Bacteria</taxon>
        <taxon>Pseudomonadati</taxon>
        <taxon>Pseudomonadota</taxon>
        <taxon>Alphaproteobacteria</taxon>
        <taxon>Hyphomicrobiales</taxon>
        <taxon>Aurantimonadaceae</taxon>
        <taxon>Aureimonas</taxon>
    </lineage>
</organism>
<sequence length="505" mass="52637">MANRSARSPEAKPASRPERMGPLSVVPVFLSLTGRRAVVAGGTAGAAWKAELLAAAGALVEVHAPAADLSDEMAELLSTGAAAGSLSHRDRIWDAACLKGAAVAVLDCEGEGEGEARAFACAAKAAGVPWNVVDKPAFCQFSFGSVVNRSPVVVGISTDGAAPILGQAIRRRIETLLPPSLSAWGRLAAKLRAEVLERLAPGPQRRAFWERFTDAAFTRRLAAAPEAGLEAAINEAEDAARRLVGELAGSGAPGGRVTLVGAGPGEAELLTLKAVRALQSADVILFDDLVSDEVLELARREAKRLLVGKRGGRESCRQEDINATMVRLAKAGRHVVRLKSGDVSVFGRAGEEIAELTREAIPVELVPGITAASALAASFGVSLTHRDHASELRLVTGHSRHGDLPDSVDWAGLAASRATVVFYMGGRMAGRIAARLMGEGLSGDTPVAVAAHLSRADETRRAGRLQDLEAIVAAIGLDKPILIAVGQVFGQLRAMQEAQPAARLA</sequence>
<keyword evidence="19" id="KW-1185">Reference proteome</keyword>
<keyword evidence="5 15" id="KW-0808">Transferase</keyword>
<evidence type="ECO:0000256" key="7">
    <source>
        <dbReference type="ARBA" id="ARBA00023002"/>
    </source>
</evidence>
<evidence type="ECO:0000313" key="18">
    <source>
        <dbReference type="EMBL" id="GGD96611.1"/>
    </source>
</evidence>
<dbReference type="Pfam" id="PF13241">
    <property type="entry name" value="NAD_binding_7"/>
    <property type="match status" value="1"/>
</dbReference>
<dbReference type="NCBIfam" id="NF007922">
    <property type="entry name" value="PRK10637.1"/>
    <property type="match status" value="1"/>
</dbReference>
<comment type="similarity">
    <text evidence="2 15">Belongs to the precorrin methyltransferase family.</text>
</comment>
<evidence type="ECO:0000256" key="11">
    <source>
        <dbReference type="ARBA" id="ARBA00023268"/>
    </source>
</evidence>
<reference evidence="18" key="2">
    <citation type="submission" date="2020-09" db="EMBL/GenBank/DDBJ databases">
        <authorList>
            <person name="Sun Q."/>
            <person name="Zhou Y."/>
        </authorList>
    </citation>
    <scope>NUCLEOTIDE SEQUENCE</scope>
    <source>
        <strain evidence="18">CGMCC 1.15367</strain>
    </source>
</reference>
<feature type="active site" description="Proton donor" evidence="14">
    <location>
        <position position="309"/>
    </location>
</feature>
<dbReference type="InterPro" id="IPR003043">
    <property type="entry name" value="Uropor_MeTrfase_CS"/>
</dbReference>
<keyword evidence="3" id="KW-0169">Cobalamin biosynthesis</keyword>
<dbReference type="NCBIfam" id="NF004790">
    <property type="entry name" value="PRK06136.1"/>
    <property type="match status" value="1"/>
</dbReference>
<evidence type="ECO:0000256" key="8">
    <source>
        <dbReference type="ARBA" id="ARBA00023027"/>
    </source>
</evidence>
<dbReference type="SUPFAM" id="SSF75615">
    <property type="entry name" value="Siroheme synthase middle domains-like"/>
    <property type="match status" value="1"/>
</dbReference>
<comment type="pathway">
    <text evidence="1">Porphyrin-containing compound metabolism; siroheme biosynthesis; sirohydrochlorin from precorrin-2: step 1/1.</text>
</comment>
<dbReference type="InterPro" id="IPR006367">
    <property type="entry name" value="Sirohaem_synthase_N"/>
</dbReference>
<dbReference type="PROSITE" id="PS00839">
    <property type="entry name" value="SUMT_1"/>
    <property type="match status" value="1"/>
</dbReference>
<dbReference type="EMBL" id="BMIQ01000002">
    <property type="protein sequence ID" value="GGD96611.1"/>
    <property type="molecule type" value="Genomic_DNA"/>
</dbReference>
<dbReference type="InterPro" id="IPR006366">
    <property type="entry name" value="CobA/CysG_C"/>
</dbReference>
<protein>
    <submittedName>
        <fullName evidence="18">Siroheme synthase</fullName>
    </submittedName>
</protein>
<dbReference type="Pfam" id="PF10414">
    <property type="entry name" value="CysG_dimeriser"/>
    <property type="match status" value="1"/>
</dbReference>
<keyword evidence="11" id="KW-0511">Multifunctional enzyme</keyword>
<dbReference type="Proteomes" id="UP000644699">
    <property type="component" value="Unassembled WGS sequence"/>
</dbReference>
<evidence type="ECO:0000259" key="17">
    <source>
        <dbReference type="Pfam" id="PF10414"/>
    </source>
</evidence>
<dbReference type="InterPro" id="IPR036291">
    <property type="entry name" value="NAD(P)-bd_dom_sf"/>
</dbReference>
<feature type="active site" description="Proton acceptor" evidence="14">
    <location>
        <position position="287"/>
    </location>
</feature>
<comment type="catalytic activity">
    <reaction evidence="13">
        <text>precorrin-2 + NAD(+) = sirohydrochlorin + NADH + 2 H(+)</text>
        <dbReference type="Rhea" id="RHEA:15613"/>
        <dbReference type="ChEBI" id="CHEBI:15378"/>
        <dbReference type="ChEBI" id="CHEBI:57540"/>
        <dbReference type="ChEBI" id="CHEBI:57945"/>
        <dbReference type="ChEBI" id="CHEBI:58351"/>
        <dbReference type="ChEBI" id="CHEBI:58827"/>
        <dbReference type="EC" id="1.3.1.76"/>
    </reaction>
</comment>
<dbReference type="GO" id="GO:0004851">
    <property type="term" value="F:uroporphyrin-III C-methyltransferase activity"/>
    <property type="evidence" value="ECO:0007669"/>
    <property type="project" value="InterPro"/>
</dbReference>
<dbReference type="InterPro" id="IPR000878">
    <property type="entry name" value="4pyrrol_Mease"/>
</dbReference>
<keyword evidence="10" id="KW-0627">Porphyrin biosynthesis</keyword>
<dbReference type="PROSITE" id="PS00840">
    <property type="entry name" value="SUMT_2"/>
    <property type="match status" value="1"/>
</dbReference>
<evidence type="ECO:0000256" key="13">
    <source>
        <dbReference type="ARBA" id="ARBA00047561"/>
    </source>
</evidence>
<dbReference type="FunFam" id="3.40.1010.10:FF:000001">
    <property type="entry name" value="Siroheme synthase"/>
    <property type="match status" value="1"/>
</dbReference>
<dbReference type="InterPro" id="IPR014776">
    <property type="entry name" value="4pyrrole_Mease_sub2"/>
</dbReference>
<dbReference type="InterPro" id="IPR050161">
    <property type="entry name" value="Siro_Cobalamin_biosynth"/>
</dbReference>
<keyword evidence="6" id="KW-0949">S-adenosyl-L-methionine</keyword>
<dbReference type="InterPro" id="IPR019478">
    <property type="entry name" value="Sirohaem_synthase_dimer_dom"/>
</dbReference>
<feature type="domain" description="Sirohaem synthase dimerisation" evidence="17">
    <location>
        <begin position="180"/>
        <end position="235"/>
    </location>
</feature>
<gene>
    <name evidence="18" type="primary">cysG</name>
    <name evidence="18" type="ORF">GCM10011390_14250</name>
</gene>
<keyword evidence="7" id="KW-0560">Oxidoreductase</keyword>
<evidence type="ECO:0000256" key="14">
    <source>
        <dbReference type="PIRSR" id="PIRSR036426-1"/>
    </source>
</evidence>
<name>A0A916ZHE6_9HYPH</name>
<dbReference type="NCBIfam" id="TIGR01469">
    <property type="entry name" value="cobA_cysG_Cterm"/>
    <property type="match status" value="1"/>
</dbReference>
<evidence type="ECO:0000256" key="6">
    <source>
        <dbReference type="ARBA" id="ARBA00022691"/>
    </source>
</evidence>
<evidence type="ECO:0000256" key="3">
    <source>
        <dbReference type="ARBA" id="ARBA00022573"/>
    </source>
</evidence>
<dbReference type="GO" id="GO:0051287">
    <property type="term" value="F:NAD binding"/>
    <property type="evidence" value="ECO:0007669"/>
    <property type="project" value="InterPro"/>
</dbReference>
<reference evidence="18" key="1">
    <citation type="journal article" date="2014" name="Int. J. Syst. Evol. Microbiol.">
        <title>Complete genome sequence of Corynebacterium casei LMG S-19264T (=DSM 44701T), isolated from a smear-ripened cheese.</title>
        <authorList>
            <consortium name="US DOE Joint Genome Institute (JGI-PGF)"/>
            <person name="Walter F."/>
            <person name="Albersmeier A."/>
            <person name="Kalinowski J."/>
            <person name="Ruckert C."/>
        </authorList>
    </citation>
    <scope>NUCLEOTIDE SEQUENCE</scope>
    <source>
        <strain evidence="18">CGMCC 1.15367</strain>
    </source>
</reference>
<dbReference type="GO" id="GO:0009236">
    <property type="term" value="P:cobalamin biosynthetic process"/>
    <property type="evidence" value="ECO:0007669"/>
    <property type="project" value="UniProtKB-KW"/>
</dbReference>
<evidence type="ECO:0000256" key="12">
    <source>
        <dbReference type="ARBA" id="ARBA00025705"/>
    </source>
</evidence>
<accession>A0A916ZHE6</accession>
<evidence type="ECO:0000256" key="4">
    <source>
        <dbReference type="ARBA" id="ARBA00022603"/>
    </source>
</evidence>
<evidence type="ECO:0000256" key="1">
    <source>
        <dbReference type="ARBA" id="ARBA00005010"/>
    </source>
</evidence>
<evidence type="ECO:0000256" key="2">
    <source>
        <dbReference type="ARBA" id="ARBA00005879"/>
    </source>
</evidence>
<dbReference type="SUPFAM" id="SSF51735">
    <property type="entry name" value="NAD(P)-binding Rossmann-fold domains"/>
    <property type="match status" value="1"/>
</dbReference>
<evidence type="ECO:0000256" key="10">
    <source>
        <dbReference type="ARBA" id="ARBA00023244"/>
    </source>
</evidence>
<dbReference type="SUPFAM" id="SSF53790">
    <property type="entry name" value="Tetrapyrrole methylase"/>
    <property type="match status" value="1"/>
</dbReference>
<dbReference type="Gene3D" id="1.10.8.210">
    <property type="entry name" value="Sirohaem synthase, dimerisation domain"/>
    <property type="match status" value="1"/>
</dbReference>
<dbReference type="Gene3D" id="3.30.160.110">
    <property type="entry name" value="Siroheme synthase, domain 2"/>
    <property type="match status" value="1"/>
</dbReference>
<proteinExistence type="inferred from homology"/>
<comment type="caution">
    <text evidence="18">The sequence shown here is derived from an EMBL/GenBank/DDBJ whole genome shotgun (WGS) entry which is preliminary data.</text>
</comment>
<comment type="pathway">
    <text evidence="12">Porphyrin-containing compound metabolism; siroheme biosynthesis; precorrin-2 from uroporphyrinogen III: step 1/1.</text>
</comment>
<dbReference type="Gene3D" id="3.40.50.720">
    <property type="entry name" value="NAD(P)-binding Rossmann-like Domain"/>
    <property type="match status" value="1"/>
</dbReference>
<dbReference type="CDD" id="cd11642">
    <property type="entry name" value="SUMT"/>
    <property type="match status" value="1"/>
</dbReference>
<dbReference type="Pfam" id="PF00590">
    <property type="entry name" value="TP_methylase"/>
    <property type="match status" value="1"/>
</dbReference>
<dbReference type="GO" id="GO:0051266">
    <property type="term" value="F:sirohydrochlorin ferrochelatase activity"/>
    <property type="evidence" value="ECO:0007669"/>
    <property type="project" value="InterPro"/>
</dbReference>
<keyword evidence="9" id="KW-0456">Lyase</keyword>
<evidence type="ECO:0000256" key="5">
    <source>
        <dbReference type="ARBA" id="ARBA00022679"/>
    </source>
</evidence>
<keyword evidence="8" id="KW-0520">NAD</keyword>
<dbReference type="NCBIfam" id="TIGR01470">
    <property type="entry name" value="cysG_Nterm"/>
    <property type="match status" value="1"/>
</dbReference>
<dbReference type="InterPro" id="IPR035996">
    <property type="entry name" value="4pyrrol_Methylase_sf"/>
</dbReference>
<dbReference type="InterPro" id="IPR014777">
    <property type="entry name" value="4pyrrole_Mease_sub1"/>
</dbReference>
<keyword evidence="4 15" id="KW-0489">Methyltransferase</keyword>
<dbReference type="Gene3D" id="3.30.950.10">
    <property type="entry name" value="Methyltransferase, Cobalt-precorrin-4 Transmethylase, Domain 2"/>
    <property type="match status" value="1"/>
</dbReference>
<dbReference type="InterPro" id="IPR012409">
    <property type="entry name" value="Sirohaem_synth"/>
</dbReference>
<dbReference type="InterPro" id="IPR037115">
    <property type="entry name" value="Sirohaem_synt_dimer_dom_sf"/>
</dbReference>
<evidence type="ECO:0000256" key="15">
    <source>
        <dbReference type="RuleBase" id="RU003960"/>
    </source>
</evidence>
<dbReference type="PIRSF" id="PIRSF036426">
    <property type="entry name" value="Sirohaem_synth"/>
    <property type="match status" value="1"/>
</dbReference>
<dbReference type="GO" id="GO:0043115">
    <property type="term" value="F:precorrin-2 dehydrogenase activity"/>
    <property type="evidence" value="ECO:0007669"/>
    <property type="project" value="UniProtKB-EC"/>
</dbReference>
<dbReference type="GO" id="GO:0019354">
    <property type="term" value="P:siroheme biosynthetic process"/>
    <property type="evidence" value="ECO:0007669"/>
    <property type="project" value="InterPro"/>
</dbReference>
<dbReference type="AlphaFoldDB" id="A0A916ZHE6"/>
<evidence type="ECO:0000259" key="16">
    <source>
        <dbReference type="Pfam" id="PF00590"/>
    </source>
</evidence>
<dbReference type="PANTHER" id="PTHR45790:SF3">
    <property type="entry name" value="S-ADENOSYL-L-METHIONINE-DEPENDENT UROPORPHYRINOGEN III METHYLTRANSFERASE, CHLOROPLASTIC"/>
    <property type="match status" value="1"/>
</dbReference>
<evidence type="ECO:0000313" key="19">
    <source>
        <dbReference type="Proteomes" id="UP000644699"/>
    </source>
</evidence>